<evidence type="ECO:0000259" key="2">
    <source>
        <dbReference type="Pfam" id="PF01464"/>
    </source>
</evidence>
<dbReference type="Proteomes" id="UP001501116">
    <property type="component" value="Unassembled WGS sequence"/>
</dbReference>
<dbReference type="InterPro" id="IPR008258">
    <property type="entry name" value="Transglycosylase_SLT_dom_1"/>
</dbReference>
<comment type="caution">
    <text evidence="3">The sequence shown here is derived from an EMBL/GenBank/DDBJ whole genome shotgun (WGS) entry which is preliminary data.</text>
</comment>
<dbReference type="Gene3D" id="1.10.530.10">
    <property type="match status" value="1"/>
</dbReference>
<feature type="compositionally biased region" description="Low complexity" evidence="1">
    <location>
        <begin position="214"/>
        <end position="229"/>
    </location>
</feature>
<evidence type="ECO:0000256" key="1">
    <source>
        <dbReference type="SAM" id="MobiDB-lite"/>
    </source>
</evidence>
<dbReference type="PANTHER" id="PTHR21525">
    <property type="entry name" value="MOTILE SPERM PROTEIN"/>
    <property type="match status" value="1"/>
</dbReference>
<evidence type="ECO:0000313" key="3">
    <source>
        <dbReference type="EMBL" id="GAA1954764.1"/>
    </source>
</evidence>
<protein>
    <submittedName>
        <fullName evidence="3">Transglycosylase SLT domain-containing protein</fullName>
    </submittedName>
</protein>
<feature type="region of interest" description="Disordered" evidence="1">
    <location>
        <begin position="199"/>
        <end position="275"/>
    </location>
</feature>
<dbReference type="EMBL" id="BAAANN010000008">
    <property type="protein sequence ID" value="GAA1954764.1"/>
    <property type="molecule type" value="Genomic_DNA"/>
</dbReference>
<dbReference type="RefSeq" id="WP_344417102.1">
    <property type="nucleotide sequence ID" value="NZ_BAAANN010000008.1"/>
</dbReference>
<dbReference type="SUPFAM" id="SSF53955">
    <property type="entry name" value="Lysozyme-like"/>
    <property type="match status" value="1"/>
</dbReference>
<feature type="compositionally biased region" description="Low complexity" evidence="1">
    <location>
        <begin position="247"/>
        <end position="264"/>
    </location>
</feature>
<dbReference type="PANTHER" id="PTHR21525:SF9">
    <property type="entry name" value="CHANNEL_COLICIN DOMAIN-CONTAINING PROTEIN"/>
    <property type="match status" value="1"/>
</dbReference>
<keyword evidence="4" id="KW-1185">Reference proteome</keyword>
<organism evidence="3 4">
    <name type="scientific">Amycolatopsis minnesotensis</name>
    <dbReference type="NCBI Taxonomy" id="337894"/>
    <lineage>
        <taxon>Bacteria</taxon>
        <taxon>Bacillati</taxon>
        <taxon>Actinomycetota</taxon>
        <taxon>Actinomycetes</taxon>
        <taxon>Pseudonocardiales</taxon>
        <taxon>Pseudonocardiaceae</taxon>
        <taxon>Amycolatopsis</taxon>
    </lineage>
</organism>
<name>A0ABP5BYG8_9PSEU</name>
<dbReference type="CDD" id="cd13402">
    <property type="entry name" value="LT_TF-like"/>
    <property type="match status" value="1"/>
</dbReference>
<dbReference type="Pfam" id="PF01464">
    <property type="entry name" value="SLT"/>
    <property type="match status" value="1"/>
</dbReference>
<proteinExistence type="predicted"/>
<reference evidence="4" key="1">
    <citation type="journal article" date="2019" name="Int. J. Syst. Evol. Microbiol.">
        <title>The Global Catalogue of Microorganisms (GCM) 10K type strain sequencing project: providing services to taxonomists for standard genome sequencing and annotation.</title>
        <authorList>
            <consortium name="The Broad Institute Genomics Platform"/>
            <consortium name="The Broad Institute Genome Sequencing Center for Infectious Disease"/>
            <person name="Wu L."/>
            <person name="Ma J."/>
        </authorList>
    </citation>
    <scope>NUCLEOTIDE SEQUENCE [LARGE SCALE GENOMIC DNA]</scope>
    <source>
        <strain evidence="4">JCM 14545</strain>
    </source>
</reference>
<feature type="domain" description="Transglycosylase SLT" evidence="2">
    <location>
        <begin position="294"/>
        <end position="372"/>
    </location>
</feature>
<evidence type="ECO:0000313" key="4">
    <source>
        <dbReference type="Proteomes" id="UP001501116"/>
    </source>
</evidence>
<accession>A0ABP5BYG8</accession>
<sequence length="390" mass="40051">MTVLDEVAALPGGSAVAELARQLDAATPDTALSIADAWHEVSTVCADLGGTLGKPAGELNHDLRGKFADAFEDYARTFGQAGSTLSRALAEASGAVRAAATRLANTKTWQKTRCEGLLNAAKAAGNRRDADAAIRALCAEAATDIRQAITTCTAELGTALTSLQRAAEGGKALTELSDPAHPPAVFTMPVATIASAPTPTPVISLQSPPPPSTKPVEPVVTKPVEQKPPANESARSHGTSEHPVRHVSTSSGSPGSHHPVTTSGGPSGPPPSGEVADWMREALSILSANGVDVSGIDPAQLYAIIQHESGGNPHAINDWDSNAAAGHPSKGLMQTIDSTFGAYRLDGHEDIWNPVDNIIAAVRYAIARYGSISEVPGIAAMTSGGGYVGY</sequence>
<feature type="compositionally biased region" description="Basic and acidic residues" evidence="1">
    <location>
        <begin position="234"/>
        <end position="244"/>
    </location>
</feature>
<dbReference type="InterPro" id="IPR023346">
    <property type="entry name" value="Lysozyme-like_dom_sf"/>
</dbReference>
<gene>
    <name evidence="3" type="ORF">GCM10009754_25430</name>
</gene>